<evidence type="ECO:0000256" key="4">
    <source>
        <dbReference type="PROSITE-ProRule" id="PRU00335"/>
    </source>
</evidence>
<feature type="DNA-binding region" description="H-T-H motif" evidence="4">
    <location>
        <begin position="51"/>
        <end position="70"/>
    </location>
</feature>
<gene>
    <name evidence="6" type="ORF">Nans01_29070</name>
</gene>
<dbReference type="SUPFAM" id="SSF46689">
    <property type="entry name" value="Homeodomain-like"/>
    <property type="match status" value="1"/>
</dbReference>
<protein>
    <submittedName>
        <fullName evidence="6">TetR family transcriptional regulator</fullName>
    </submittedName>
</protein>
<dbReference type="InterPro" id="IPR009057">
    <property type="entry name" value="Homeodomain-like_sf"/>
</dbReference>
<evidence type="ECO:0000256" key="3">
    <source>
        <dbReference type="ARBA" id="ARBA00023163"/>
    </source>
</evidence>
<dbReference type="GO" id="GO:0003700">
    <property type="term" value="F:DNA-binding transcription factor activity"/>
    <property type="evidence" value="ECO:0007669"/>
    <property type="project" value="TreeGrafter"/>
</dbReference>
<keyword evidence="3" id="KW-0804">Transcription</keyword>
<dbReference type="Pfam" id="PF00440">
    <property type="entry name" value="TetR_N"/>
    <property type="match status" value="1"/>
</dbReference>
<evidence type="ECO:0000256" key="2">
    <source>
        <dbReference type="ARBA" id="ARBA00023125"/>
    </source>
</evidence>
<dbReference type="GO" id="GO:0000976">
    <property type="term" value="F:transcription cis-regulatory region binding"/>
    <property type="evidence" value="ECO:0007669"/>
    <property type="project" value="TreeGrafter"/>
</dbReference>
<dbReference type="InterPro" id="IPR001647">
    <property type="entry name" value="HTH_TetR"/>
</dbReference>
<dbReference type="EMBL" id="BSQG01000004">
    <property type="protein sequence ID" value="GLU48556.1"/>
    <property type="molecule type" value="Genomic_DNA"/>
</dbReference>
<dbReference type="AlphaFoldDB" id="A0A9W6UH74"/>
<proteinExistence type="predicted"/>
<comment type="caution">
    <text evidence="6">The sequence shown here is derived from an EMBL/GenBank/DDBJ whole genome shotgun (WGS) entry which is preliminary data.</text>
</comment>
<name>A0A9W6UH74_9ACTN</name>
<keyword evidence="1" id="KW-0805">Transcription regulation</keyword>
<evidence type="ECO:0000313" key="7">
    <source>
        <dbReference type="Proteomes" id="UP001165092"/>
    </source>
</evidence>
<sequence length="220" mass="24495">MHYLKQSVLLHDVIDGAKKPVGRAAKKSRTRHELSRVARELVARHGMAGFTVDELAAEVGVSRRTFFNYFPTKEHAVIGRVEDGFDDDLVEWFLAGAAPGRLVDDLVEFSVSHLVRLDIGFDDIETVRRALDREPQLLNLIVRDGEEHDRRLIDLVRTREGLPEEDPVPRLAVRLVGVVMRTASEEILRHGPGTDLGALVHTHLAAARALFAPAPTDHTA</sequence>
<feature type="domain" description="HTH tetR-type" evidence="5">
    <location>
        <begin position="28"/>
        <end position="88"/>
    </location>
</feature>
<dbReference type="PROSITE" id="PS50977">
    <property type="entry name" value="HTH_TETR_2"/>
    <property type="match status" value="1"/>
</dbReference>
<dbReference type="Proteomes" id="UP001165092">
    <property type="component" value="Unassembled WGS sequence"/>
</dbReference>
<accession>A0A9W6UH74</accession>
<reference evidence="6" key="1">
    <citation type="submission" date="2023-02" db="EMBL/GenBank/DDBJ databases">
        <title>Nocardiopsis ansamitocini NBRC 112285.</title>
        <authorList>
            <person name="Ichikawa N."/>
            <person name="Sato H."/>
            <person name="Tonouchi N."/>
        </authorList>
    </citation>
    <scope>NUCLEOTIDE SEQUENCE</scope>
    <source>
        <strain evidence="6">NBRC 112285</strain>
    </source>
</reference>
<dbReference type="InterPro" id="IPR050109">
    <property type="entry name" value="HTH-type_TetR-like_transc_reg"/>
</dbReference>
<evidence type="ECO:0000256" key="1">
    <source>
        <dbReference type="ARBA" id="ARBA00023015"/>
    </source>
</evidence>
<evidence type="ECO:0000259" key="5">
    <source>
        <dbReference type="PROSITE" id="PS50977"/>
    </source>
</evidence>
<organism evidence="6 7">
    <name type="scientific">Nocardiopsis ansamitocini</name>
    <dbReference type="NCBI Taxonomy" id="1670832"/>
    <lineage>
        <taxon>Bacteria</taxon>
        <taxon>Bacillati</taxon>
        <taxon>Actinomycetota</taxon>
        <taxon>Actinomycetes</taxon>
        <taxon>Streptosporangiales</taxon>
        <taxon>Nocardiopsidaceae</taxon>
        <taxon>Nocardiopsis</taxon>
    </lineage>
</organism>
<dbReference type="Gene3D" id="1.10.357.10">
    <property type="entry name" value="Tetracycline Repressor, domain 2"/>
    <property type="match status" value="1"/>
</dbReference>
<dbReference type="PANTHER" id="PTHR30055">
    <property type="entry name" value="HTH-TYPE TRANSCRIPTIONAL REGULATOR RUTR"/>
    <property type="match status" value="1"/>
</dbReference>
<keyword evidence="2 4" id="KW-0238">DNA-binding</keyword>
<keyword evidence="7" id="KW-1185">Reference proteome</keyword>
<dbReference type="PANTHER" id="PTHR30055:SF238">
    <property type="entry name" value="MYCOFACTOCIN BIOSYNTHESIS TRANSCRIPTIONAL REGULATOR MFTR-RELATED"/>
    <property type="match status" value="1"/>
</dbReference>
<evidence type="ECO:0000313" key="6">
    <source>
        <dbReference type="EMBL" id="GLU48556.1"/>
    </source>
</evidence>